<dbReference type="GeneID" id="54780565"/>
<dbReference type="InterPro" id="IPR000690">
    <property type="entry name" value="Matrin/U1-C_Znf_C2H2"/>
</dbReference>
<dbReference type="OMA" id="IPHWLYK"/>
<keyword evidence="5" id="KW-0539">Nucleus</keyword>
<protein>
    <recommendedName>
        <fullName evidence="7">Matrin-type domain-containing protein</fullName>
    </recommendedName>
</protein>
<feature type="compositionally biased region" description="Acidic residues" evidence="6">
    <location>
        <begin position="320"/>
        <end position="340"/>
    </location>
</feature>
<dbReference type="InterPro" id="IPR036236">
    <property type="entry name" value="Znf_C2H2_sf"/>
</dbReference>
<dbReference type="InterPro" id="IPR003604">
    <property type="entry name" value="Matrin/U1-like-C_Znf_C2H2"/>
</dbReference>
<reference evidence="8 9" key="1">
    <citation type="submission" date="2019-07" db="EMBL/GenBank/DDBJ databases">
        <title>Genome assembly of two rare yeast pathogens: Diutina rugosa and Trichomonascus ciferrii.</title>
        <authorList>
            <person name="Mixao V."/>
            <person name="Saus E."/>
            <person name="Hansen A."/>
            <person name="Lass-Flor C."/>
            <person name="Gabaldon T."/>
        </authorList>
    </citation>
    <scope>NUCLEOTIDE SEQUENCE [LARGE SCALE GENOMIC DNA]</scope>
    <source>
        <strain evidence="8 9">CBS 613</strain>
    </source>
</reference>
<evidence type="ECO:0000256" key="5">
    <source>
        <dbReference type="ARBA" id="ARBA00023242"/>
    </source>
</evidence>
<dbReference type="SUPFAM" id="SSF57667">
    <property type="entry name" value="beta-beta-alpha zinc fingers"/>
    <property type="match status" value="1"/>
</dbReference>
<evidence type="ECO:0000313" key="9">
    <source>
        <dbReference type="Proteomes" id="UP000449547"/>
    </source>
</evidence>
<dbReference type="RefSeq" id="XP_034013239.1">
    <property type="nucleotide sequence ID" value="XM_034154508.1"/>
</dbReference>
<evidence type="ECO:0000259" key="7">
    <source>
        <dbReference type="PROSITE" id="PS50171"/>
    </source>
</evidence>
<dbReference type="GO" id="GO:0005681">
    <property type="term" value="C:spliceosomal complex"/>
    <property type="evidence" value="ECO:0007669"/>
    <property type="project" value="InterPro"/>
</dbReference>
<dbReference type="PROSITE" id="PS50171">
    <property type="entry name" value="ZF_MATRIN"/>
    <property type="match status" value="1"/>
</dbReference>
<feature type="domain" description="Matrin-type" evidence="7">
    <location>
        <begin position="369"/>
        <end position="400"/>
    </location>
</feature>
<gene>
    <name evidence="8" type="ORF">DIURU_001914</name>
</gene>
<proteinExistence type="predicted"/>
<dbReference type="PANTHER" id="PTHR12786:SF2">
    <property type="entry name" value="SPLICING FACTOR 3A SUBUNIT 3"/>
    <property type="match status" value="1"/>
</dbReference>
<evidence type="ECO:0000256" key="3">
    <source>
        <dbReference type="ARBA" id="ARBA00022771"/>
    </source>
</evidence>
<evidence type="ECO:0000313" key="8">
    <source>
        <dbReference type="EMBL" id="KAA8904333.1"/>
    </source>
</evidence>
<evidence type="ECO:0000256" key="2">
    <source>
        <dbReference type="ARBA" id="ARBA00022723"/>
    </source>
</evidence>
<keyword evidence="9" id="KW-1185">Reference proteome</keyword>
<evidence type="ECO:0000256" key="6">
    <source>
        <dbReference type="SAM" id="MobiDB-lite"/>
    </source>
</evidence>
<evidence type="ECO:0000256" key="1">
    <source>
        <dbReference type="ARBA" id="ARBA00004123"/>
    </source>
</evidence>
<keyword evidence="3" id="KW-0863">Zinc-finger</keyword>
<feature type="compositionally biased region" description="Basic and acidic residues" evidence="6">
    <location>
        <begin position="451"/>
        <end position="462"/>
    </location>
</feature>
<accession>A0A642UWT9</accession>
<dbReference type="VEuPathDB" id="FungiDB:DIURU_001914"/>
<comment type="subcellular location">
    <subcellularLocation>
        <location evidence="1">Nucleus</location>
    </subcellularLocation>
</comment>
<keyword evidence="2" id="KW-0479">Metal-binding</keyword>
<dbReference type="GO" id="GO:0000398">
    <property type="term" value="P:mRNA splicing, via spliceosome"/>
    <property type="evidence" value="ECO:0007669"/>
    <property type="project" value="InterPro"/>
</dbReference>
<dbReference type="InterPro" id="IPR024598">
    <property type="entry name" value="SF3a60/Prp9_C"/>
</dbReference>
<dbReference type="OrthoDB" id="2160351at2759"/>
<dbReference type="AlphaFoldDB" id="A0A642UWT9"/>
<comment type="caution">
    <text evidence="8">The sequence shown here is derived from an EMBL/GenBank/DDBJ whole genome shotgun (WGS) entry which is preliminary data.</text>
</comment>
<organism evidence="8 9">
    <name type="scientific">Diutina rugosa</name>
    <name type="common">Yeast</name>
    <name type="synonym">Candida rugosa</name>
    <dbReference type="NCBI Taxonomy" id="5481"/>
    <lineage>
        <taxon>Eukaryota</taxon>
        <taxon>Fungi</taxon>
        <taxon>Dikarya</taxon>
        <taxon>Ascomycota</taxon>
        <taxon>Saccharomycotina</taxon>
        <taxon>Pichiomycetes</taxon>
        <taxon>Debaryomycetaceae</taxon>
        <taxon>Diutina</taxon>
    </lineage>
</organism>
<keyword evidence="4" id="KW-0862">Zinc</keyword>
<dbReference type="GO" id="GO:0008270">
    <property type="term" value="F:zinc ion binding"/>
    <property type="evidence" value="ECO:0007669"/>
    <property type="project" value="UniProtKB-KW"/>
</dbReference>
<dbReference type="PANTHER" id="PTHR12786">
    <property type="entry name" value="SPLICING FACTOR SF3A-RELATED"/>
    <property type="match status" value="1"/>
</dbReference>
<evidence type="ECO:0000256" key="4">
    <source>
        <dbReference type="ARBA" id="ARBA00022833"/>
    </source>
</evidence>
<sequence length="462" mass="53776">MSLLDRQRNVLEEYDTLDFQVSERIRRNPNLTDGSSKKRPRKEEIMQQHEMCLMAERMTKQAETFDESDPSKTKLEIESMKDLEFTFADLHSKIKDTMSECSGIQFVEDINGSYAMYSSATNYSERGGKVKVQRKEILSKTCAPYLDIEFLFSPTELWGTILDLYPFYRQKHCENDERSYVFYLESLVTSKQLDMHQASAILSYIVDFWKRSHPLMNVDKKLIEVRGEVNPSSSDGQIWCGPCNKWFKESIYYNHLDGKKHKRAAKHTTDIKKPNRTDGEIITWILENPLKKEFEATKRAAAQPQTDRERLLEVSRLEGEDSDYTDVDSDNDDNDSDDDTNLLANLPTDANERPIPHWLYKLQGLNKSFHCEICGNAAYQGKITFERHFTQSKHQYGLKCLGVREDQVIFFNSITSIKEAQNLLLNLQQKQKDKYFEEEVEDSEGNVMSKSDYDELKQQGLL</sequence>
<feature type="region of interest" description="Disordered" evidence="6">
    <location>
        <begin position="320"/>
        <end position="348"/>
    </location>
</feature>
<name>A0A642UWT9_DIURU</name>
<feature type="region of interest" description="Disordered" evidence="6">
    <location>
        <begin position="438"/>
        <end position="462"/>
    </location>
</feature>
<dbReference type="SMART" id="SM00451">
    <property type="entry name" value="ZnF_U1"/>
    <property type="match status" value="1"/>
</dbReference>
<dbReference type="Proteomes" id="UP000449547">
    <property type="component" value="Unassembled WGS sequence"/>
</dbReference>
<dbReference type="GO" id="GO:0003723">
    <property type="term" value="F:RNA binding"/>
    <property type="evidence" value="ECO:0007669"/>
    <property type="project" value="InterPro"/>
</dbReference>
<dbReference type="InterPro" id="IPR051421">
    <property type="entry name" value="RNA_Proc_DNA_Dmg_Regulator"/>
</dbReference>
<dbReference type="Pfam" id="PF11931">
    <property type="entry name" value="SF3a60_Prp9_C"/>
    <property type="match status" value="1"/>
</dbReference>
<dbReference type="EMBL" id="SWFT01000059">
    <property type="protein sequence ID" value="KAA8904333.1"/>
    <property type="molecule type" value="Genomic_DNA"/>
</dbReference>